<gene>
    <name evidence="3" type="ORF">GCM10023168_03480</name>
</gene>
<feature type="transmembrane region" description="Helical" evidence="2">
    <location>
        <begin position="38"/>
        <end position="56"/>
    </location>
</feature>
<accession>A0ABP8JYL0</accession>
<sequence>MASVDAKAPRRRTPDERTLDVPTDARVGGTGEGLAMEIWFWILGIVAVAAVIAMVVDRRRGPSNSGGSVDFNMNSRTDEEYRGDFHGPSSSGGGGGGG</sequence>
<feature type="region of interest" description="Disordered" evidence="1">
    <location>
        <begin position="1"/>
        <end position="27"/>
    </location>
</feature>
<feature type="region of interest" description="Disordered" evidence="1">
    <location>
        <begin position="59"/>
        <end position="98"/>
    </location>
</feature>
<keyword evidence="4" id="KW-1185">Reference proteome</keyword>
<proteinExistence type="predicted"/>
<keyword evidence="2" id="KW-0472">Membrane</keyword>
<evidence type="ECO:0000256" key="2">
    <source>
        <dbReference type="SAM" id="Phobius"/>
    </source>
</evidence>
<evidence type="ECO:0000256" key="1">
    <source>
        <dbReference type="SAM" id="MobiDB-lite"/>
    </source>
</evidence>
<dbReference type="EMBL" id="BAABGM010000001">
    <property type="protein sequence ID" value="GAA4397937.1"/>
    <property type="molecule type" value="Genomic_DNA"/>
</dbReference>
<evidence type="ECO:0000313" key="3">
    <source>
        <dbReference type="EMBL" id="GAA4397937.1"/>
    </source>
</evidence>
<dbReference type="Proteomes" id="UP001500945">
    <property type="component" value="Unassembled WGS sequence"/>
</dbReference>
<reference evidence="4" key="1">
    <citation type="journal article" date="2019" name="Int. J. Syst. Evol. Microbiol.">
        <title>The Global Catalogue of Microorganisms (GCM) 10K type strain sequencing project: providing services to taxonomists for standard genome sequencing and annotation.</title>
        <authorList>
            <consortium name="The Broad Institute Genomics Platform"/>
            <consortium name="The Broad Institute Genome Sequencing Center for Infectious Disease"/>
            <person name="Wu L."/>
            <person name="Ma J."/>
        </authorList>
    </citation>
    <scope>NUCLEOTIDE SEQUENCE [LARGE SCALE GENOMIC DNA]</scope>
    <source>
        <strain evidence="4">JCM 17809</strain>
    </source>
</reference>
<feature type="compositionally biased region" description="Polar residues" evidence="1">
    <location>
        <begin position="62"/>
        <end position="75"/>
    </location>
</feature>
<keyword evidence="2" id="KW-1133">Transmembrane helix</keyword>
<protein>
    <submittedName>
        <fullName evidence="3">Uncharacterized protein</fullName>
    </submittedName>
</protein>
<comment type="caution">
    <text evidence="3">The sequence shown here is derived from an EMBL/GenBank/DDBJ whole genome shotgun (WGS) entry which is preliminary data.</text>
</comment>
<organism evidence="3 4">
    <name type="scientific">Fodinibacter luteus</name>
    <dbReference type="NCBI Taxonomy" id="552064"/>
    <lineage>
        <taxon>Bacteria</taxon>
        <taxon>Bacillati</taxon>
        <taxon>Actinomycetota</taxon>
        <taxon>Actinomycetes</taxon>
        <taxon>Micrococcales</taxon>
        <taxon>Intrasporangiaceae</taxon>
        <taxon>Fodinibacter (ex Wang et al. 2009)</taxon>
    </lineage>
</organism>
<keyword evidence="2" id="KW-0812">Transmembrane</keyword>
<feature type="compositionally biased region" description="Basic and acidic residues" evidence="1">
    <location>
        <begin position="76"/>
        <end position="85"/>
    </location>
</feature>
<evidence type="ECO:0000313" key="4">
    <source>
        <dbReference type="Proteomes" id="UP001500945"/>
    </source>
</evidence>
<name>A0ABP8JYL0_9MICO</name>